<dbReference type="GO" id="GO:0006355">
    <property type="term" value="P:regulation of DNA-templated transcription"/>
    <property type="evidence" value="ECO:0007669"/>
    <property type="project" value="UniProtKB-UniRule"/>
</dbReference>
<evidence type="ECO:0000256" key="6">
    <source>
        <dbReference type="ARBA" id="ARBA00022840"/>
    </source>
</evidence>
<dbReference type="InterPro" id="IPR003711">
    <property type="entry name" value="CarD-like/TRCF_RID"/>
</dbReference>
<evidence type="ECO:0000256" key="5">
    <source>
        <dbReference type="ARBA" id="ARBA00022806"/>
    </source>
</evidence>
<dbReference type="Pfam" id="PF03461">
    <property type="entry name" value="TRCF"/>
    <property type="match status" value="1"/>
</dbReference>
<evidence type="ECO:0000256" key="7">
    <source>
        <dbReference type="ARBA" id="ARBA00023125"/>
    </source>
</evidence>
<keyword evidence="5" id="KW-0347">Helicase</keyword>
<evidence type="ECO:0000256" key="1">
    <source>
        <dbReference type="ARBA" id="ARBA00022490"/>
    </source>
</evidence>
<dbReference type="PROSITE" id="PS51192">
    <property type="entry name" value="HELICASE_ATP_BIND_1"/>
    <property type="match status" value="1"/>
</dbReference>
<dbReference type="SMART" id="SM00982">
    <property type="entry name" value="TRCF"/>
    <property type="match status" value="1"/>
</dbReference>
<keyword evidence="1 9" id="KW-0963">Cytoplasm</keyword>
<reference evidence="12" key="2">
    <citation type="journal article" date="2021" name="PeerJ">
        <title>Extensive microbial diversity within the chicken gut microbiome revealed by metagenomics and culture.</title>
        <authorList>
            <person name="Gilroy R."/>
            <person name="Ravi A."/>
            <person name="Getino M."/>
            <person name="Pursley I."/>
            <person name="Horton D.L."/>
            <person name="Alikhan N.F."/>
            <person name="Baker D."/>
            <person name="Gharbi K."/>
            <person name="Hall N."/>
            <person name="Watson M."/>
            <person name="Adriaenssens E.M."/>
            <person name="Foster-Nyarko E."/>
            <person name="Jarju S."/>
            <person name="Secka A."/>
            <person name="Antonio M."/>
            <person name="Oren A."/>
            <person name="Chaudhuri R.R."/>
            <person name="La Ragione R."/>
            <person name="Hildebrand F."/>
            <person name="Pallen M.J."/>
        </authorList>
    </citation>
    <scope>NUCLEOTIDE SEQUENCE</scope>
    <source>
        <strain evidence="12">ChiSjej5B23-6657</strain>
    </source>
</reference>
<feature type="domain" description="Helicase ATP-binding" evidence="10">
    <location>
        <begin position="641"/>
        <end position="802"/>
    </location>
</feature>
<dbReference type="Pfam" id="PF00271">
    <property type="entry name" value="Helicase_C"/>
    <property type="match status" value="1"/>
</dbReference>
<dbReference type="SMART" id="SM00490">
    <property type="entry name" value="HELICc"/>
    <property type="match status" value="1"/>
</dbReference>
<dbReference type="NCBIfam" id="TIGR00580">
    <property type="entry name" value="mfd"/>
    <property type="match status" value="1"/>
</dbReference>
<proteinExistence type="inferred from homology"/>
<organism evidence="12 13">
    <name type="scientific">Candidatus Pullilachnospira gallistercoris</name>
    <dbReference type="NCBI Taxonomy" id="2840911"/>
    <lineage>
        <taxon>Bacteria</taxon>
        <taxon>Bacillati</taxon>
        <taxon>Bacillota</taxon>
        <taxon>Clostridia</taxon>
        <taxon>Lachnospirales</taxon>
        <taxon>Lachnospiraceae</taxon>
        <taxon>Lachnospiraceae incertae sedis</taxon>
        <taxon>Candidatus Pullilachnospira</taxon>
    </lineage>
</organism>
<gene>
    <name evidence="9 12" type="primary">mfd</name>
    <name evidence="12" type="ORF">IAA55_02955</name>
</gene>
<dbReference type="InterPro" id="IPR037235">
    <property type="entry name" value="TRCF-like_C_D7"/>
</dbReference>
<dbReference type="GO" id="GO:0003678">
    <property type="term" value="F:DNA helicase activity"/>
    <property type="evidence" value="ECO:0007669"/>
    <property type="project" value="TreeGrafter"/>
</dbReference>
<dbReference type="Gene3D" id="3.90.1150.50">
    <property type="entry name" value="Transcription-repair-coupling factor, D7 domain"/>
    <property type="match status" value="1"/>
</dbReference>
<keyword evidence="7 9" id="KW-0238">DNA-binding</keyword>
<dbReference type="EMBL" id="DVHM01000048">
    <property type="protein sequence ID" value="HIR70224.1"/>
    <property type="molecule type" value="Genomic_DNA"/>
</dbReference>
<dbReference type="SUPFAM" id="SSF143517">
    <property type="entry name" value="TRCF domain-like"/>
    <property type="match status" value="1"/>
</dbReference>
<dbReference type="Gene3D" id="3.30.2060.10">
    <property type="entry name" value="Penicillin-binding protein 1b domain"/>
    <property type="match status" value="1"/>
</dbReference>
<dbReference type="Gene3D" id="3.40.50.300">
    <property type="entry name" value="P-loop containing nucleotide triphosphate hydrolases"/>
    <property type="match status" value="2"/>
</dbReference>
<dbReference type="CDD" id="cd17991">
    <property type="entry name" value="DEXHc_TRCF"/>
    <property type="match status" value="1"/>
</dbReference>
<dbReference type="PANTHER" id="PTHR47964:SF1">
    <property type="entry name" value="ATP-DEPENDENT DNA HELICASE HOMOLOG RECG, CHLOROPLASTIC"/>
    <property type="match status" value="1"/>
</dbReference>
<evidence type="ECO:0000313" key="12">
    <source>
        <dbReference type="EMBL" id="HIR70224.1"/>
    </source>
</evidence>
<dbReference type="InterPro" id="IPR014001">
    <property type="entry name" value="Helicase_ATP-bd"/>
</dbReference>
<evidence type="ECO:0000313" key="13">
    <source>
        <dbReference type="Proteomes" id="UP000823912"/>
    </source>
</evidence>
<dbReference type="InterPro" id="IPR027417">
    <property type="entry name" value="P-loop_NTPase"/>
</dbReference>
<keyword evidence="2 9" id="KW-0547">Nucleotide-binding</keyword>
<dbReference type="InterPro" id="IPR004576">
    <property type="entry name" value="Mfd"/>
</dbReference>
<dbReference type="Gene3D" id="3.40.50.11180">
    <property type="match status" value="1"/>
</dbReference>
<dbReference type="InterPro" id="IPR005118">
    <property type="entry name" value="TRCF_C"/>
</dbReference>
<dbReference type="InterPro" id="IPR011545">
    <property type="entry name" value="DEAD/DEAH_box_helicase_dom"/>
</dbReference>
<keyword evidence="4 9" id="KW-0378">Hydrolase</keyword>
<comment type="caution">
    <text evidence="12">The sequence shown here is derived from an EMBL/GenBank/DDBJ whole genome shotgun (WGS) entry which is preliminary data.</text>
</comment>
<dbReference type="SUPFAM" id="SSF52540">
    <property type="entry name" value="P-loop containing nucleoside triphosphate hydrolases"/>
    <property type="match status" value="3"/>
</dbReference>
<dbReference type="InterPro" id="IPR001650">
    <property type="entry name" value="Helicase_C-like"/>
</dbReference>
<evidence type="ECO:0000259" key="10">
    <source>
        <dbReference type="PROSITE" id="PS51192"/>
    </source>
</evidence>
<comment type="similarity">
    <text evidence="9">In the C-terminal section; belongs to the helicase family. RecG subfamily.</text>
</comment>
<dbReference type="GO" id="GO:0003684">
    <property type="term" value="F:damaged DNA binding"/>
    <property type="evidence" value="ECO:0007669"/>
    <property type="project" value="InterPro"/>
</dbReference>
<dbReference type="Gene3D" id="2.40.10.170">
    <property type="match status" value="1"/>
</dbReference>
<dbReference type="AlphaFoldDB" id="A0A9D1E894"/>
<dbReference type="Pfam" id="PF02559">
    <property type="entry name" value="CarD_TRCF_RID"/>
    <property type="match status" value="1"/>
</dbReference>
<evidence type="ECO:0000256" key="2">
    <source>
        <dbReference type="ARBA" id="ARBA00022741"/>
    </source>
</evidence>
<dbReference type="PANTHER" id="PTHR47964">
    <property type="entry name" value="ATP-DEPENDENT DNA HELICASE HOMOLOG RECG, CHLOROPLASTIC"/>
    <property type="match status" value="1"/>
</dbReference>
<keyword evidence="3 9" id="KW-0227">DNA damage</keyword>
<sequence>MKTFLEPLQELEEMRLLREALTKNKKIYDVSGCIDVQKAHLIYGIGEGSPFRLIVTFDEMKAKQLLEEYRFFDPDTVYYPAKDLLFYQSDIRGNALTRQRMEAVRAVLERPEVTVITTIDALMNRIPSREKYMEGIFSVSVGDVLDLEEIRSRLLKLGYEYTSQVEHGGEFALRGGILDIFPLTEENPVRIELWGDEVDSLRYFDAQSQKSVDNADSVTVYPALELVLDEREVEEGLAAMEADGKALYEKFRREMKTEEAYRLKSMVEQVVEETREWGLSQELETHLTYFCRETYSLLDLMPKDTLVFLDEESRLEERAKVVAREFSESMTSRLEKGYLLPRQMEMLFPPEEIFGKLCGFRGVTLSALETKDGWIKRAGRYHIRCQSVGSYNQHFELLVKDLQKYRRQKYRVLLLSPSRSRAKRLAQELMDQGLSSFYSEDRDHAINPGEIMVTPGTLGRGFAYPDSRFVLLTEGDIFGQHYRKKKKKVKHYEGEKITGFSDLHVGDYVVHENHGLGIYQGIEKMEVDKVVKDYIKISYAKGGNLYILATQLDSIAKYSGQEGKKPKLNTLGTQEWTKTRERVRSAVGVVAKDLVELYARRQNGNGYVYGPDTVWQKEFEETFPYEETEGQLAAIEAVKQDMMSTKIMDRLICGDVGYGKTEIAIRAAFKAVQEGKQVVYLVPTTILAQQHYNTFVQRMAAYPVQIGLLCRFRTAAEQKKTIEGLKKGTVDIVIGTHRLLSKDVGFKDLGLLIIDEEQRFGVGHKEKIKKMKETVDVMSLSATPIPRTLHMSLIGIRDMSVLEEAPMERQPIQTFVFEYNEEMIREAIARELSRGGQVYYVFNRIQQIGEMAAKIQSLVPEANVAYAHGRMAETQLERIMYDFVNQEIDVLVSTTIIEIGMDISNVNTIIIHDADNMGLSQLYQLRGRVGRSNRTAYAFLMYRKDKMLKEVAEKRLAAIKEFTELGSGFKIAMRDLEIRGAGNLLGEEQHGHMEAVGYDLYCKMLGEAVKREKGIPQEEDFFTVVELPVDAYLPPSYITAESQRLDIYKRIAEIASEEEREDMLDELIDRFGEPPKPVQNLLLVAKLRMEAHRAYITEISQKEDTIRLALYEKARLRPEEFPHLLEQFAPYVAFSADAKHPAFLYHLAKNSRQKTRDTMDSVLEFVRRLQETALDPSEIPPGQTGNGIAR</sequence>
<dbReference type="InterPro" id="IPR041471">
    <property type="entry name" value="UvrB_inter"/>
</dbReference>
<dbReference type="PROSITE" id="PS51194">
    <property type="entry name" value="HELICASE_CTER"/>
    <property type="match status" value="1"/>
</dbReference>
<evidence type="ECO:0000256" key="3">
    <source>
        <dbReference type="ARBA" id="ARBA00022763"/>
    </source>
</evidence>
<comment type="similarity">
    <text evidence="9">In the N-terminal section; belongs to the UvrB family.</text>
</comment>
<dbReference type="SUPFAM" id="SSF141259">
    <property type="entry name" value="CarD-like"/>
    <property type="match status" value="1"/>
</dbReference>
<feature type="domain" description="Helicase C-terminal" evidence="11">
    <location>
        <begin position="811"/>
        <end position="977"/>
    </location>
</feature>
<dbReference type="GO" id="GO:0005524">
    <property type="term" value="F:ATP binding"/>
    <property type="evidence" value="ECO:0007669"/>
    <property type="project" value="UniProtKB-UniRule"/>
</dbReference>
<keyword evidence="6 9" id="KW-0067">ATP-binding</keyword>
<comment type="subcellular location">
    <subcellularLocation>
        <location evidence="9">Cytoplasm</location>
    </subcellularLocation>
</comment>
<dbReference type="InterPro" id="IPR047112">
    <property type="entry name" value="RecG/Mfd"/>
</dbReference>
<accession>A0A9D1E894</accession>
<dbReference type="EC" id="3.6.4.-" evidence="9"/>
<dbReference type="InterPro" id="IPR036101">
    <property type="entry name" value="CarD-like/TRCF_RID_sf"/>
</dbReference>
<dbReference type="GO" id="GO:0005737">
    <property type="term" value="C:cytoplasm"/>
    <property type="evidence" value="ECO:0007669"/>
    <property type="project" value="UniProtKB-SubCell"/>
</dbReference>
<reference evidence="12" key="1">
    <citation type="submission" date="2020-10" db="EMBL/GenBank/DDBJ databases">
        <authorList>
            <person name="Gilroy R."/>
        </authorList>
    </citation>
    <scope>NUCLEOTIDE SEQUENCE</scope>
    <source>
        <strain evidence="12">ChiSjej5B23-6657</strain>
    </source>
</reference>
<dbReference type="Proteomes" id="UP000823912">
    <property type="component" value="Unassembled WGS sequence"/>
</dbReference>
<keyword evidence="8 9" id="KW-0234">DNA repair</keyword>
<comment type="function">
    <text evidence="9">Couples transcription and DNA repair by recognizing RNA polymerase (RNAP) stalled at DNA lesions. Mediates ATP-dependent release of RNAP and its truncated transcript from the DNA, and recruitment of nucleotide excision repair machinery to the damaged site.</text>
</comment>
<name>A0A9D1E894_9FIRM</name>
<dbReference type="GO" id="GO:0016787">
    <property type="term" value="F:hydrolase activity"/>
    <property type="evidence" value="ECO:0007669"/>
    <property type="project" value="UniProtKB-KW"/>
</dbReference>
<protein>
    <recommendedName>
        <fullName evidence="9">Transcription-repair-coupling factor</fullName>
        <shortName evidence="9">TRCF</shortName>
        <ecNumber evidence="9">3.6.4.-</ecNumber>
    </recommendedName>
</protein>
<evidence type="ECO:0000259" key="11">
    <source>
        <dbReference type="PROSITE" id="PS51194"/>
    </source>
</evidence>
<dbReference type="GO" id="GO:0000716">
    <property type="term" value="P:transcription-coupled nucleotide-excision repair, DNA damage recognition"/>
    <property type="evidence" value="ECO:0007669"/>
    <property type="project" value="UniProtKB-UniRule"/>
</dbReference>
<dbReference type="Pfam" id="PF17757">
    <property type="entry name" value="UvrB_inter"/>
    <property type="match status" value="1"/>
</dbReference>
<dbReference type="HAMAP" id="MF_00969">
    <property type="entry name" value="TRCF"/>
    <property type="match status" value="1"/>
</dbReference>
<evidence type="ECO:0000256" key="4">
    <source>
        <dbReference type="ARBA" id="ARBA00022801"/>
    </source>
</evidence>
<dbReference type="SMART" id="SM01058">
    <property type="entry name" value="CarD_TRCF"/>
    <property type="match status" value="1"/>
</dbReference>
<dbReference type="SMART" id="SM00487">
    <property type="entry name" value="DEXDc"/>
    <property type="match status" value="1"/>
</dbReference>
<evidence type="ECO:0000256" key="8">
    <source>
        <dbReference type="ARBA" id="ARBA00023204"/>
    </source>
</evidence>
<dbReference type="Pfam" id="PF00270">
    <property type="entry name" value="DEAD"/>
    <property type="match status" value="1"/>
</dbReference>
<evidence type="ECO:0000256" key="9">
    <source>
        <dbReference type="HAMAP-Rule" id="MF_00969"/>
    </source>
</evidence>